<protein>
    <submittedName>
        <fullName evidence="1">Uncharacterized protein</fullName>
    </submittedName>
</protein>
<gene>
    <name evidence="1" type="ORF">QE152_g36735</name>
</gene>
<evidence type="ECO:0000313" key="1">
    <source>
        <dbReference type="EMBL" id="KAK9687062.1"/>
    </source>
</evidence>
<evidence type="ECO:0000313" key="2">
    <source>
        <dbReference type="Proteomes" id="UP001458880"/>
    </source>
</evidence>
<dbReference type="AlphaFoldDB" id="A0AAW1ICK1"/>
<keyword evidence="2" id="KW-1185">Reference proteome</keyword>
<proteinExistence type="predicted"/>
<dbReference type="Proteomes" id="UP001458880">
    <property type="component" value="Unassembled WGS sequence"/>
</dbReference>
<accession>A0AAW1ICK1</accession>
<sequence>MQFGKLLGTSWNKAATVQNAVSAFRASGIAPFNPGEILDYAVLSNEAVEQLNSRTSVESLAGLVQPNTSAGTSNENLQPSVSV</sequence>
<dbReference type="EMBL" id="JASPKY010000664">
    <property type="protein sequence ID" value="KAK9687062.1"/>
    <property type="molecule type" value="Genomic_DNA"/>
</dbReference>
<name>A0AAW1ICK1_POPJA</name>
<organism evidence="1 2">
    <name type="scientific">Popillia japonica</name>
    <name type="common">Japanese beetle</name>
    <dbReference type="NCBI Taxonomy" id="7064"/>
    <lineage>
        <taxon>Eukaryota</taxon>
        <taxon>Metazoa</taxon>
        <taxon>Ecdysozoa</taxon>
        <taxon>Arthropoda</taxon>
        <taxon>Hexapoda</taxon>
        <taxon>Insecta</taxon>
        <taxon>Pterygota</taxon>
        <taxon>Neoptera</taxon>
        <taxon>Endopterygota</taxon>
        <taxon>Coleoptera</taxon>
        <taxon>Polyphaga</taxon>
        <taxon>Scarabaeiformia</taxon>
        <taxon>Scarabaeidae</taxon>
        <taxon>Rutelinae</taxon>
        <taxon>Popillia</taxon>
    </lineage>
</organism>
<comment type="caution">
    <text evidence="1">The sequence shown here is derived from an EMBL/GenBank/DDBJ whole genome shotgun (WGS) entry which is preliminary data.</text>
</comment>
<reference evidence="1 2" key="1">
    <citation type="journal article" date="2024" name="BMC Genomics">
        <title>De novo assembly and annotation of Popillia japonica's genome with initial clues to its potential as an invasive pest.</title>
        <authorList>
            <person name="Cucini C."/>
            <person name="Boschi S."/>
            <person name="Funari R."/>
            <person name="Cardaioli E."/>
            <person name="Iannotti N."/>
            <person name="Marturano G."/>
            <person name="Paoli F."/>
            <person name="Bruttini M."/>
            <person name="Carapelli A."/>
            <person name="Frati F."/>
            <person name="Nardi F."/>
        </authorList>
    </citation>
    <scope>NUCLEOTIDE SEQUENCE [LARGE SCALE GENOMIC DNA]</scope>
    <source>
        <strain evidence="1">DMR45628</strain>
    </source>
</reference>